<reference evidence="1 2" key="2">
    <citation type="submission" date="2018-11" db="EMBL/GenBank/DDBJ databases">
        <authorList>
            <consortium name="Pathogen Informatics"/>
        </authorList>
    </citation>
    <scope>NUCLEOTIDE SEQUENCE [LARGE SCALE GENOMIC DNA]</scope>
</reference>
<dbReference type="EMBL" id="UYYF01000360">
    <property type="protein sequence ID" value="VDM97849.1"/>
    <property type="molecule type" value="Genomic_DNA"/>
</dbReference>
<accession>A0A0N5CPE8</accession>
<protein>
    <submittedName>
        <fullName evidence="3">Integrin_alpha2 domain-containing protein</fullName>
    </submittedName>
</protein>
<gene>
    <name evidence="1" type="ORF">TCLT_LOCUS2090</name>
</gene>
<evidence type="ECO:0000313" key="3">
    <source>
        <dbReference type="WBParaSite" id="TCLT_0000208901-mRNA-1"/>
    </source>
</evidence>
<keyword evidence="2" id="KW-1185">Reference proteome</keyword>
<proteinExistence type="predicted"/>
<dbReference type="Proteomes" id="UP000276776">
    <property type="component" value="Unassembled WGS sequence"/>
</dbReference>
<sequence>KFILLTYSCKNQEVEVLSDQDEILVIFDVTELKHDASFALIFIQDSGKPLPKPPAPVWIPGSENRLFRGFQLGKNGPIEKFILNAIPKIRDRNHPLESIASIVTDFTLGHLLG</sequence>
<dbReference type="OrthoDB" id="5828460at2759"/>
<organism evidence="3">
    <name type="scientific">Thelazia callipaeda</name>
    <name type="common">Oriental eyeworm</name>
    <name type="synonym">Parasitic nematode</name>
    <dbReference type="NCBI Taxonomy" id="103827"/>
    <lineage>
        <taxon>Eukaryota</taxon>
        <taxon>Metazoa</taxon>
        <taxon>Ecdysozoa</taxon>
        <taxon>Nematoda</taxon>
        <taxon>Chromadorea</taxon>
        <taxon>Rhabditida</taxon>
        <taxon>Spirurina</taxon>
        <taxon>Spiruromorpha</taxon>
        <taxon>Thelazioidea</taxon>
        <taxon>Thelaziidae</taxon>
        <taxon>Thelazia</taxon>
    </lineage>
</organism>
<dbReference type="AlphaFoldDB" id="A0A0N5CPE8"/>
<name>A0A0N5CPE8_THECL</name>
<evidence type="ECO:0000313" key="2">
    <source>
        <dbReference type="Proteomes" id="UP000276776"/>
    </source>
</evidence>
<reference evidence="3" key="1">
    <citation type="submission" date="2017-02" db="UniProtKB">
        <authorList>
            <consortium name="WormBaseParasite"/>
        </authorList>
    </citation>
    <scope>IDENTIFICATION</scope>
</reference>
<dbReference type="STRING" id="103827.A0A0N5CPE8"/>
<dbReference type="WBParaSite" id="TCLT_0000208901-mRNA-1">
    <property type="protein sequence ID" value="TCLT_0000208901-mRNA-1"/>
    <property type="gene ID" value="TCLT_0000208901"/>
</dbReference>
<evidence type="ECO:0000313" key="1">
    <source>
        <dbReference type="EMBL" id="VDM97849.1"/>
    </source>
</evidence>